<evidence type="ECO:0000256" key="1">
    <source>
        <dbReference type="SAM" id="Phobius"/>
    </source>
</evidence>
<dbReference type="NCBIfam" id="TIGR01167">
    <property type="entry name" value="LPXTG_anchor"/>
    <property type="match status" value="1"/>
</dbReference>
<evidence type="ECO:0000313" key="2">
    <source>
        <dbReference type="EMBL" id="SDC70504.1"/>
    </source>
</evidence>
<sequence>MKLLKFLSYDIEMPNSGILAWQIFGVLFIGLIIYLVLRRRKKS</sequence>
<keyword evidence="3" id="KW-1185">Reference proteome</keyword>
<dbReference type="EMBL" id="FNAC01000004">
    <property type="protein sequence ID" value="SDC70504.1"/>
    <property type="molecule type" value="Genomic_DNA"/>
</dbReference>
<dbReference type="OrthoDB" id="9869309at2"/>
<reference evidence="3" key="1">
    <citation type="submission" date="2016-10" db="EMBL/GenBank/DDBJ databases">
        <authorList>
            <person name="Varghese N."/>
            <person name="Submissions S."/>
        </authorList>
    </citation>
    <scope>NUCLEOTIDE SEQUENCE [LARGE SCALE GENOMIC DNA]</scope>
    <source>
        <strain evidence="3">DSM 23095</strain>
    </source>
</reference>
<proteinExistence type="predicted"/>
<gene>
    <name evidence="2" type="ORF">SAMN04488104_100441</name>
</gene>
<name>A0A1G6NT15_9BACT</name>
<evidence type="ECO:0000313" key="3">
    <source>
        <dbReference type="Proteomes" id="UP000199060"/>
    </source>
</evidence>
<keyword evidence="1" id="KW-0472">Membrane</keyword>
<keyword evidence="1" id="KW-0812">Transmembrane</keyword>
<protein>
    <submittedName>
        <fullName evidence="2">LPXTG-motif cell wall anchor domain-containing protein</fullName>
    </submittedName>
</protein>
<dbReference type="AlphaFoldDB" id="A0A1G6NT15"/>
<dbReference type="Proteomes" id="UP000199060">
    <property type="component" value="Unassembled WGS sequence"/>
</dbReference>
<organism evidence="2 3">
    <name type="scientific">Algoriphagus faecimaris</name>
    <dbReference type="NCBI Taxonomy" id="686796"/>
    <lineage>
        <taxon>Bacteria</taxon>
        <taxon>Pseudomonadati</taxon>
        <taxon>Bacteroidota</taxon>
        <taxon>Cytophagia</taxon>
        <taxon>Cytophagales</taxon>
        <taxon>Cyclobacteriaceae</taxon>
        <taxon>Algoriphagus</taxon>
    </lineage>
</organism>
<accession>A0A1G6NT15</accession>
<keyword evidence="1" id="KW-1133">Transmembrane helix</keyword>
<dbReference type="STRING" id="686796.SAMN04488104_100441"/>
<feature type="transmembrane region" description="Helical" evidence="1">
    <location>
        <begin position="20"/>
        <end position="37"/>
    </location>
</feature>